<feature type="chain" id="PRO_5045897141" evidence="4">
    <location>
        <begin position="25"/>
        <end position="359"/>
    </location>
</feature>
<evidence type="ECO:0000256" key="1">
    <source>
        <dbReference type="ARBA" id="ARBA00004418"/>
    </source>
</evidence>
<dbReference type="PANTHER" id="PTHR30024:SF47">
    <property type="entry name" value="TAURINE-BINDING PERIPLASMIC PROTEIN"/>
    <property type="match status" value="1"/>
</dbReference>
<evidence type="ECO:0000313" key="5">
    <source>
        <dbReference type="EMBL" id="UWP85528.1"/>
    </source>
</evidence>
<evidence type="ECO:0000256" key="4">
    <source>
        <dbReference type="SAM" id="SignalP"/>
    </source>
</evidence>
<evidence type="ECO:0000256" key="3">
    <source>
        <dbReference type="ARBA" id="ARBA00022729"/>
    </source>
</evidence>
<evidence type="ECO:0000256" key="2">
    <source>
        <dbReference type="ARBA" id="ARBA00010742"/>
    </source>
</evidence>
<dbReference type="Gene3D" id="3.40.190.10">
    <property type="entry name" value="Periplasmic binding protein-like II"/>
    <property type="match status" value="2"/>
</dbReference>
<evidence type="ECO:0000313" key="6">
    <source>
        <dbReference type="Proteomes" id="UP001059617"/>
    </source>
</evidence>
<name>A0ABY5WA11_9ACTN</name>
<dbReference type="Pfam" id="PF13379">
    <property type="entry name" value="NMT1_2"/>
    <property type="match status" value="1"/>
</dbReference>
<comment type="similarity">
    <text evidence="2">Belongs to the bacterial solute-binding protein SsuA/TauA family.</text>
</comment>
<keyword evidence="6" id="KW-1185">Reference proteome</keyword>
<dbReference type="PANTHER" id="PTHR30024">
    <property type="entry name" value="ALIPHATIC SULFONATES-BINDING PROTEIN-RELATED"/>
    <property type="match status" value="1"/>
</dbReference>
<dbReference type="EMBL" id="CP073720">
    <property type="protein sequence ID" value="UWP85528.1"/>
    <property type="molecule type" value="Genomic_DNA"/>
</dbReference>
<feature type="signal peptide" evidence="4">
    <location>
        <begin position="1"/>
        <end position="24"/>
    </location>
</feature>
<accession>A0ABY5WA11</accession>
<keyword evidence="3 4" id="KW-0732">Signal</keyword>
<reference evidence="5" key="2">
    <citation type="submission" date="2022-09" db="EMBL/GenBank/DDBJ databases">
        <title>Biosynthetic gene clusters of Dactylosporangioum fulvum.</title>
        <authorList>
            <person name="Caradec T."/>
        </authorList>
    </citation>
    <scope>NUCLEOTIDE SEQUENCE</scope>
    <source>
        <strain evidence="5">NRRL B-16292</strain>
    </source>
</reference>
<comment type="subcellular location">
    <subcellularLocation>
        <location evidence="1">Periplasm</location>
    </subcellularLocation>
</comment>
<sequence>MSPLTARSRRLMAAVAAVAVFATAGCASGNDRQTTGSAAKAPASLVISSSGNYLTSFAPLWAAEPDFKAIETKYKTKVSFEPFNKGSDALTALLGGSAQICNCGATTGLTAAIAGKEVRYIGNIFKGTGQVVVAAKKYEASHGSDVAKFANATFGFTSPGSGSQIAAQKVAEHFGLNWGATKQLALGSTTAYSPALAAGRVDIVVMEVPTAIKAVEDGVGYIVADLSDPAKAAPLIGNIIGAGLVTTKKFMDEYPELTQDVINALVSGINRVKKTPDPAAAYAALPDAYKKVNQDEKVFAKQWPFIYPSFVATEGTVDDKEIADTYALGGFSSQDASGAQAKAYFDNTLAKRAAETAHK</sequence>
<dbReference type="SUPFAM" id="SSF53850">
    <property type="entry name" value="Periplasmic binding protein-like II"/>
    <property type="match status" value="1"/>
</dbReference>
<protein>
    <submittedName>
        <fullName evidence="5">ABC transporter substrate-binding protein</fullName>
    </submittedName>
</protein>
<organism evidence="5 6">
    <name type="scientific">Dactylosporangium fulvum</name>
    <dbReference type="NCBI Taxonomy" id="53359"/>
    <lineage>
        <taxon>Bacteria</taxon>
        <taxon>Bacillati</taxon>
        <taxon>Actinomycetota</taxon>
        <taxon>Actinomycetes</taxon>
        <taxon>Micromonosporales</taxon>
        <taxon>Micromonosporaceae</taxon>
        <taxon>Dactylosporangium</taxon>
    </lineage>
</organism>
<dbReference type="Proteomes" id="UP001059617">
    <property type="component" value="Chromosome"/>
</dbReference>
<gene>
    <name evidence="5" type="ORF">Dfulv_15310</name>
</gene>
<proteinExistence type="inferred from homology"/>
<dbReference type="PROSITE" id="PS51257">
    <property type="entry name" value="PROKAR_LIPOPROTEIN"/>
    <property type="match status" value="1"/>
</dbReference>
<dbReference type="RefSeq" id="WP_259863655.1">
    <property type="nucleotide sequence ID" value="NZ_BAAAST010000014.1"/>
</dbReference>
<reference evidence="5" key="1">
    <citation type="submission" date="2021-04" db="EMBL/GenBank/DDBJ databases">
        <authorList>
            <person name="Hartkoorn R.C."/>
            <person name="Beaudoing E."/>
            <person name="Hot D."/>
        </authorList>
    </citation>
    <scope>NUCLEOTIDE SEQUENCE</scope>
    <source>
        <strain evidence="5">NRRL B-16292</strain>
    </source>
</reference>